<dbReference type="AlphaFoldDB" id="A0A2V1ATW2"/>
<name>A0A2V1ATW2_9ASCO</name>
<proteinExistence type="inferred from homology"/>
<feature type="region of interest" description="Disordered" evidence="5">
    <location>
        <begin position="433"/>
        <end position="456"/>
    </location>
</feature>
<keyword evidence="3" id="KW-0508">mRNA splicing</keyword>
<dbReference type="STRING" id="45357.A0A2V1ATW2"/>
<evidence type="ECO:0000256" key="1">
    <source>
        <dbReference type="ARBA" id="ARBA00005544"/>
    </source>
</evidence>
<organism evidence="7 8">
    <name type="scientific">Candidozyma haemuli</name>
    <dbReference type="NCBI Taxonomy" id="45357"/>
    <lineage>
        <taxon>Eukaryota</taxon>
        <taxon>Fungi</taxon>
        <taxon>Dikarya</taxon>
        <taxon>Ascomycota</taxon>
        <taxon>Saccharomycotina</taxon>
        <taxon>Pichiomycetes</taxon>
        <taxon>Metschnikowiaceae</taxon>
        <taxon>Candidozyma</taxon>
    </lineage>
</organism>
<dbReference type="GO" id="GO:0005681">
    <property type="term" value="C:spliceosomal complex"/>
    <property type="evidence" value="ECO:0007669"/>
    <property type="project" value="UniProtKB-KW"/>
</dbReference>
<evidence type="ECO:0000256" key="3">
    <source>
        <dbReference type="ARBA" id="ARBA00022728"/>
    </source>
</evidence>
<dbReference type="InterPro" id="IPR002483">
    <property type="entry name" value="PWI_dom"/>
</dbReference>
<dbReference type="OrthoDB" id="6275295at2759"/>
<evidence type="ECO:0000256" key="2">
    <source>
        <dbReference type="ARBA" id="ARBA00014280"/>
    </source>
</evidence>
<dbReference type="Proteomes" id="UP000244309">
    <property type="component" value="Unassembled WGS sequence"/>
</dbReference>
<dbReference type="EMBL" id="PKFO01000005">
    <property type="protein sequence ID" value="PVH21204.1"/>
    <property type="molecule type" value="Genomic_DNA"/>
</dbReference>
<comment type="similarity">
    <text evidence="1">Belongs to the SNU71 family.</text>
</comment>
<evidence type="ECO:0000259" key="6">
    <source>
        <dbReference type="Pfam" id="PF01480"/>
    </source>
</evidence>
<evidence type="ECO:0000256" key="5">
    <source>
        <dbReference type="SAM" id="MobiDB-lite"/>
    </source>
</evidence>
<evidence type="ECO:0000256" key="4">
    <source>
        <dbReference type="ARBA" id="ARBA00025004"/>
    </source>
</evidence>
<reference evidence="7 8" key="1">
    <citation type="submission" date="2017-12" db="EMBL/GenBank/DDBJ databases">
        <title>Genome Sequence of a Multidrug-Resistant Candida haemulonii Isolate from a Patient with Chronic Leg Ulcers in Israel.</title>
        <authorList>
            <person name="Chow N.A."/>
            <person name="Gade L."/>
            <person name="Batra D."/>
            <person name="Rowe L.A."/>
            <person name="Ben-Ami R."/>
            <person name="Loparev V.N."/>
            <person name="Litvintseva A.P."/>
        </authorList>
    </citation>
    <scope>NUCLEOTIDE SEQUENCE [LARGE SCALE GENOMIC DNA]</scope>
    <source>
        <strain evidence="7 8">B11899</strain>
    </source>
</reference>
<feature type="compositionally biased region" description="Acidic residues" evidence="5">
    <location>
        <begin position="313"/>
        <end position="324"/>
    </location>
</feature>
<comment type="function">
    <text evidence="4">Component of the U1 snRNP particle, which recognizes and binds the 5'-splice site of pre-mRNA. Together with other non-snRNP factors, U1 snRNP forms the spliceosomal commitment complex, that targets pre-mRNA to the splicing pathway.</text>
</comment>
<dbReference type="GeneID" id="37005504"/>
<gene>
    <name evidence="7" type="ORF">CXQ85_000171</name>
</gene>
<dbReference type="RefSeq" id="XP_025342144.1">
    <property type="nucleotide sequence ID" value="XM_025483929.1"/>
</dbReference>
<comment type="caution">
    <text evidence="7">The sequence shown here is derived from an EMBL/GenBank/DDBJ whole genome shotgun (WGS) entry which is preliminary data.</text>
</comment>
<sequence>MKFRIVEPYPVDVYQNDHIISKLKGYKRPEYTNVEPLIRIPVFGDVDVEAILEEQKLRKPPATANGTNEATDSSKASVKVNEAVEQPSKLYVSLDKLLPQNKQQQKATVALHNCPTLRKNAMEKVLEIIVSVAPAKGSFLWTELAEGDLAGSNNVFVRFSNIQLATIFIEVLPRFNEVFKVDVSSQVEQASGTGFDETKIETALSEVSNIIANRKNYGKNVNKTGTEDLDKVMQHYSTYKVDNADLVDIPKEMRDKIVGDIVRFRSRVLTIEKEARKKELEVERRKAKAKLTSIFQGIKESGSLAETPSGEHETDEQADEEESETDKMTEEDYAKYIQDEQSRQEDAAYSKKQDRMKYLEEHEMSNLLQQLKAVQEYEDNLVDNKFSYMEEFKSFSDLDMPKINPILSSKVQLYYNDHAEYLRVRNFERTKEEQLDKEDAQEEEKEVQTPAPSTKKVTETVATESNGSSLVVSELSSDKLSSLKKKISDLIEEYLGVKEEILIDFIYDFLVENNLSEKESLIAELQETLDDDSLVVVEEIHKFLLI</sequence>
<dbReference type="Pfam" id="PF01480">
    <property type="entry name" value="PWI"/>
    <property type="match status" value="1"/>
</dbReference>
<dbReference type="VEuPathDB" id="FungiDB:CXQ85_000171"/>
<feature type="domain" description="PWI" evidence="6">
    <location>
        <begin position="483"/>
        <end position="545"/>
    </location>
</feature>
<evidence type="ECO:0000313" key="7">
    <source>
        <dbReference type="EMBL" id="PVH21204.1"/>
    </source>
</evidence>
<protein>
    <recommendedName>
        <fullName evidence="2">U1 small nuclear ribonucleoprotein component SNU71</fullName>
    </recommendedName>
</protein>
<keyword evidence="3" id="KW-0747">Spliceosome</keyword>
<keyword evidence="3" id="KW-0507">mRNA processing</keyword>
<accession>A0A2V1ATW2</accession>
<dbReference type="Gene3D" id="1.20.1390.10">
    <property type="entry name" value="PWI domain"/>
    <property type="match status" value="1"/>
</dbReference>
<feature type="compositionally biased region" description="Polar residues" evidence="5">
    <location>
        <begin position="64"/>
        <end position="76"/>
    </location>
</feature>
<keyword evidence="8" id="KW-1185">Reference proteome</keyword>
<feature type="region of interest" description="Disordered" evidence="5">
    <location>
        <begin position="300"/>
        <end position="329"/>
    </location>
</feature>
<feature type="region of interest" description="Disordered" evidence="5">
    <location>
        <begin position="59"/>
        <end position="78"/>
    </location>
</feature>
<evidence type="ECO:0000313" key="8">
    <source>
        <dbReference type="Proteomes" id="UP000244309"/>
    </source>
</evidence>